<organism evidence="1 2">
    <name type="scientific">Aquamicrobium segne</name>
    <dbReference type="NCBI Taxonomy" id="469547"/>
    <lineage>
        <taxon>Bacteria</taxon>
        <taxon>Pseudomonadati</taxon>
        <taxon>Pseudomonadota</taxon>
        <taxon>Alphaproteobacteria</taxon>
        <taxon>Hyphomicrobiales</taxon>
        <taxon>Phyllobacteriaceae</taxon>
        <taxon>Aquamicrobium</taxon>
    </lineage>
</organism>
<evidence type="ECO:0000313" key="2">
    <source>
        <dbReference type="Proteomes" id="UP001596016"/>
    </source>
</evidence>
<name>A0ABW0H6D7_9HYPH</name>
<comment type="caution">
    <text evidence="1">The sequence shown here is derived from an EMBL/GenBank/DDBJ whole genome shotgun (WGS) entry which is preliminary data.</text>
</comment>
<sequence>MRLDALFDSADFCRRCNARLPMDAYWGRRKYCSVQCRDKDKVGRIPPAERVGRKCGFCDGPISTDKRFGTKFCCHDCHEAHFNRLRSLKRKAARAHLRCHVCGATVEHRGRLYVKYCSQRCNRLAFEARKAAG</sequence>
<dbReference type="EMBL" id="JBHSLL010000059">
    <property type="protein sequence ID" value="MFC5387558.1"/>
    <property type="molecule type" value="Genomic_DNA"/>
</dbReference>
<evidence type="ECO:0000313" key="1">
    <source>
        <dbReference type="EMBL" id="MFC5387558.1"/>
    </source>
</evidence>
<reference evidence="2" key="1">
    <citation type="journal article" date="2019" name="Int. J. Syst. Evol. Microbiol.">
        <title>The Global Catalogue of Microorganisms (GCM) 10K type strain sequencing project: providing services to taxonomists for standard genome sequencing and annotation.</title>
        <authorList>
            <consortium name="The Broad Institute Genomics Platform"/>
            <consortium name="The Broad Institute Genome Sequencing Center for Infectious Disease"/>
            <person name="Wu L."/>
            <person name="Ma J."/>
        </authorList>
    </citation>
    <scope>NUCLEOTIDE SEQUENCE [LARGE SCALE GENOMIC DNA]</scope>
    <source>
        <strain evidence="2">CGMCC 4.1415</strain>
    </source>
</reference>
<accession>A0ABW0H6D7</accession>
<gene>
    <name evidence="1" type="ORF">ACFPLB_16490</name>
</gene>
<protein>
    <submittedName>
        <fullName evidence="1">Uncharacterized protein</fullName>
    </submittedName>
</protein>
<dbReference type="Proteomes" id="UP001596016">
    <property type="component" value="Unassembled WGS sequence"/>
</dbReference>
<keyword evidence="2" id="KW-1185">Reference proteome</keyword>
<dbReference type="RefSeq" id="WP_378231683.1">
    <property type="nucleotide sequence ID" value="NZ_JBHSLL010000059.1"/>
</dbReference>
<proteinExistence type="predicted"/>